<reference evidence="2" key="1">
    <citation type="submission" date="2023-03" db="EMBL/GenBank/DDBJ databases">
        <title>Massive genome expansion in bonnet fungi (Mycena s.s.) driven by repeated elements and novel gene families across ecological guilds.</title>
        <authorList>
            <consortium name="Lawrence Berkeley National Laboratory"/>
            <person name="Harder C.B."/>
            <person name="Miyauchi S."/>
            <person name="Viragh M."/>
            <person name="Kuo A."/>
            <person name="Thoen E."/>
            <person name="Andreopoulos B."/>
            <person name="Lu D."/>
            <person name="Skrede I."/>
            <person name="Drula E."/>
            <person name="Henrissat B."/>
            <person name="Morin E."/>
            <person name="Kohler A."/>
            <person name="Barry K."/>
            <person name="LaButti K."/>
            <person name="Morin E."/>
            <person name="Salamov A."/>
            <person name="Lipzen A."/>
            <person name="Mereny Z."/>
            <person name="Hegedus B."/>
            <person name="Baldrian P."/>
            <person name="Stursova M."/>
            <person name="Weitz H."/>
            <person name="Taylor A."/>
            <person name="Grigoriev I.V."/>
            <person name="Nagy L.G."/>
            <person name="Martin F."/>
            <person name="Kauserud H."/>
        </authorList>
    </citation>
    <scope>NUCLEOTIDE SEQUENCE</scope>
    <source>
        <strain evidence="2">CBHHK188m</strain>
    </source>
</reference>
<proteinExistence type="predicted"/>
<dbReference type="SUPFAM" id="SSF57701">
    <property type="entry name" value="Zn2/Cys6 DNA-binding domain"/>
    <property type="match status" value="1"/>
</dbReference>
<comment type="caution">
    <text evidence="2">The sequence shown here is derived from an EMBL/GenBank/DDBJ whole genome shotgun (WGS) entry which is preliminary data.</text>
</comment>
<evidence type="ECO:0000313" key="3">
    <source>
        <dbReference type="Proteomes" id="UP001215280"/>
    </source>
</evidence>
<dbReference type="Proteomes" id="UP001215280">
    <property type="component" value="Unassembled WGS sequence"/>
</dbReference>
<dbReference type="PROSITE" id="PS50048">
    <property type="entry name" value="ZN2_CY6_FUNGAL_2"/>
    <property type="match status" value="1"/>
</dbReference>
<dbReference type="InterPro" id="IPR036864">
    <property type="entry name" value="Zn2-C6_fun-type_DNA-bd_sf"/>
</dbReference>
<dbReference type="EMBL" id="JARJLG010000011">
    <property type="protein sequence ID" value="KAJ7776947.1"/>
    <property type="molecule type" value="Genomic_DNA"/>
</dbReference>
<name>A0AAD7NVJ6_9AGAR</name>
<evidence type="ECO:0000313" key="2">
    <source>
        <dbReference type="EMBL" id="KAJ7776947.1"/>
    </source>
</evidence>
<gene>
    <name evidence="2" type="ORF">DFH07DRAFT_798267</name>
</gene>
<dbReference type="Gene3D" id="4.10.240.10">
    <property type="entry name" value="Zn(2)-C6 fungal-type DNA-binding domain"/>
    <property type="match status" value="1"/>
</dbReference>
<dbReference type="CDD" id="cd00067">
    <property type="entry name" value="GAL4"/>
    <property type="match status" value="1"/>
</dbReference>
<sequence length="360" mass="39634">MSTLRKRPMKPPACDNCKARRVLCHSQPNGAPCPRCVEKNTICITTSVPRGRPRKNPLPTPKEIQTDVVPLASSSSLVVLYPQLVSQQLHDNLNECPELTPELVAHLFECFDLLPPVIHPLIKVTSIKATIRAAAFQLHLLPPQSRVLALCAIALSSLLSFHEAVLGPGPRPHSFADEAFFSSKSEVRSCGLRRSAVFRALRAEAFKAAWDTGIMLQVSNENTLSCYLLDVLERIDSCAPSRPWATAYTSHVRALAPTWRAAAISEAFLAHWAGILMAEALRATQSRKPVLITRDDQLLLSGPEPPSLEALLASLEISAGKPNVNILFHTMQPYTFHITCLARQLWETITGDNVPQIERA</sequence>
<protein>
    <recommendedName>
        <fullName evidence="1">Zn(2)-C6 fungal-type domain-containing protein</fullName>
    </recommendedName>
</protein>
<dbReference type="GO" id="GO:0008270">
    <property type="term" value="F:zinc ion binding"/>
    <property type="evidence" value="ECO:0007669"/>
    <property type="project" value="InterPro"/>
</dbReference>
<evidence type="ECO:0000259" key="1">
    <source>
        <dbReference type="PROSITE" id="PS50048"/>
    </source>
</evidence>
<organism evidence="2 3">
    <name type="scientific">Mycena maculata</name>
    <dbReference type="NCBI Taxonomy" id="230809"/>
    <lineage>
        <taxon>Eukaryota</taxon>
        <taxon>Fungi</taxon>
        <taxon>Dikarya</taxon>
        <taxon>Basidiomycota</taxon>
        <taxon>Agaricomycotina</taxon>
        <taxon>Agaricomycetes</taxon>
        <taxon>Agaricomycetidae</taxon>
        <taxon>Agaricales</taxon>
        <taxon>Marasmiineae</taxon>
        <taxon>Mycenaceae</taxon>
        <taxon>Mycena</taxon>
    </lineage>
</organism>
<accession>A0AAD7NVJ6</accession>
<dbReference type="AlphaFoldDB" id="A0AAD7NVJ6"/>
<dbReference type="InterPro" id="IPR001138">
    <property type="entry name" value="Zn2Cys6_DnaBD"/>
</dbReference>
<dbReference type="GO" id="GO:0000981">
    <property type="term" value="F:DNA-binding transcription factor activity, RNA polymerase II-specific"/>
    <property type="evidence" value="ECO:0007669"/>
    <property type="project" value="InterPro"/>
</dbReference>
<dbReference type="PROSITE" id="PS00463">
    <property type="entry name" value="ZN2_CY6_FUNGAL_1"/>
    <property type="match status" value="1"/>
</dbReference>
<feature type="domain" description="Zn(2)-C6 fungal-type" evidence="1">
    <location>
        <begin position="13"/>
        <end position="45"/>
    </location>
</feature>
<keyword evidence="3" id="KW-1185">Reference proteome</keyword>